<feature type="domain" description="Trichome birefringence-like C-terminal" evidence="2">
    <location>
        <begin position="5"/>
        <end position="167"/>
    </location>
</feature>
<protein>
    <recommendedName>
        <fullName evidence="2">Trichome birefringence-like C-terminal domain-containing protein</fullName>
    </recommendedName>
</protein>
<dbReference type="Proteomes" id="UP000027138">
    <property type="component" value="Unassembled WGS sequence"/>
</dbReference>
<comment type="similarity">
    <text evidence="1">Belongs to the PC-esterase family. TBL subfamily.</text>
</comment>
<organism evidence="3 4">
    <name type="scientific">Jatropha curcas</name>
    <name type="common">Barbados nut</name>
    <dbReference type="NCBI Taxonomy" id="180498"/>
    <lineage>
        <taxon>Eukaryota</taxon>
        <taxon>Viridiplantae</taxon>
        <taxon>Streptophyta</taxon>
        <taxon>Embryophyta</taxon>
        <taxon>Tracheophyta</taxon>
        <taxon>Spermatophyta</taxon>
        <taxon>Magnoliopsida</taxon>
        <taxon>eudicotyledons</taxon>
        <taxon>Gunneridae</taxon>
        <taxon>Pentapetalae</taxon>
        <taxon>rosids</taxon>
        <taxon>fabids</taxon>
        <taxon>Malpighiales</taxon>
        <taxon>Euphorbiaceae</taxon>
        <taxon>Crotonoideae</taxon>
        <taxon>Jatropheae</taxon>
        <taxon>Jatropha</taxon>
    </lineage>
</organism>
<dbReference type="GO" id="GO:0005794">
    <property type="term" value="C:Golgi apparatus"/>
    <property type="evidence" value="ECO:0007669"/>
    <property type="project" value="TreeGrafter"/>
</dbReference>
<sequence>MTVLWGSFESPDGIYKAVQMPRVYEMALKTWSDWLEVHINRTKTQLFFISISPTHQKAAEWGGAEDENCYGETEEIKKQGYRGQATCPEMMGIVDRVLDDLKTRGLNVQMINITQLSEYRKEGHPSIYRKQWEPLTEEQTSNPKTYADCIHWCLPGVPDVWNELLYAHIINL</sequence>
<dbReference type="EMBL" id="KK915374">
    <property type="protein sequence ID" value="KDP22833.1"/>
    <property type="molecule type" value="Genomic_DNA"/>
</dbReference>
<dbReference type="AlphaFoldDB" id="A0A067JJ51"/>
<accession>A0A067JJ51</accession>
<evidence type="ECO:0000256" key="1">
    <source>
        <dbReference type="ARBA" id="ARBA00007727"/>
    </source>
</evidence>
<dbReference type="STRING" id="180498.A0A067JJ51"/>
<evidence type="ECO:0000259" key="2">
    <source>
        <dbReference type="Pfam" id="PF13839"/>
    </source>
</evidence>
<dbReference type="InterPro" id="IPR029962">
    <property type="entry name" value="TBL"/>
</dbReference>
<keyword evidence="4" id="KW-1185">Reference proteome</keyword>
<dbReference type="GO" id="GO:0016413">
    <property type="term" value="F:O-acetyltransferase activity"/>
    <property type="evidence" value="ECO:0007669"/>
    <property type="project" value="InterPro"/>
</dbReference>
<dbReference type="InterPro" id="IPR026057">
    <property type="entry name" value="TBL_C"/>
</dbReference>
<dbReference type="Pfam" id="PF13839">
    <property type="entry name" value="PC-Esterase"/>
    <property type="match status" value="1"/>
</dbReference>
<name>A0A067JJ51_JATCU</name>
<gene>
    <name evidence="3" type="ORF">JCGZ_00420</name>
</gene>
<dbReference type="PANTHER" id="PTHR32285">
    <property type="entry name" value="PROTEIN TRICHOME BIREFRINGENCE-LIKE 9-RELATED"/>
    <property type="match status" value="1"/>
</dbReference>
<evidence type="ECO:0000313" key="4">
    <source>
        <dbReference type="Proteomes" id="UP000027138"/>
    </source>
</evidence>
<evidence type="ECO:0000313" key="3">
    <source>
        <dbReference type="EMBL" id="KDP22833.1"/>
    </source>
</evidence>
<proteinExistence type="inferred from homology"/>
<dbReference type="OrthoDB" id="2016263at2759"/>
<dbReference type="PANTHER" id="PTHR32285:SF11">
    <property type="entry name" value="PROTEIN TRICHOME BIREFRINGENCE-LIKE 34"/>
    <property type="match status" value="1"/>
</dbReference>
<reference evidence="3 4" key="1">
    <citation type="journal article" date="2014" name="PLoS ONE">
        <title>Global Analysis of Gene Expression Profiles in Physic Nut (Jatropha curcas L.) Seedlings Exposed to Salt Stress.</title>
        <authorList>
            <person name="Zhang L."/>
            <person name="Zhang C."/>
            <person name="Wu P."/>
            <person name="Chen Y."/>
            <person name="Li M."/>
            <person name="Jiang H."/>
            <person name="Wu G."/>
        </authorList>
    </citation>
    <scope>NUCLEOTIDE SEQUENCE [LARGE SCALE GENOMIC DNA]</scope>
    <source>
        <strain evidence="4">cv. GZQX0401</strain>
        <tissue evidence="3">Young leaves</tissue>
    </source>
</reference>